<sequence length="231" mass="25001">MAVAALEESEGNRNTIGASLAPASASSRKGPGVGLERERHQHSPGVRCLSRLGQVAFPLCGPQFLHLYDGRVRPEDVQPPQALEINFLALCNRVFGSSQLVTSAQRSMPTGYCHGNWNRANHLTGPSIDYSCHWGKSGFCSKSGQRFPSFRMIELKDDDPQAIKQEFTKIHQKVDALLSSLEKEPAQQPERQEAPKGVSSSSSSSSCKDPLTNVKMGPEDGSSSGSPGHWA</sequence>
<dbReference type="KEGG" id="pcw:110203349"/>
<dbReference type="GeneID" id="110203349"/>
<evidence type="ECO:0000256" key="1">
    <source>
        <dbReference type="SAM" id="MobiDB-lite"/>
    </source>
</evidence>
<feature type="compositionally biased region" description="Low complexity" evidence="1">
    <location>
        <begin position="219"/>
        <end position="231"/>
    </location>
</feature>
<reference evidence="3" key="1">
    <citation type="submission" date="2025-08" db="UniProtKB">
        <authorList>
            <consortium name="RefSeq"/>
        </authorList>
    </citation>
    <scope>IDENTIFICATION</scope>
    <source>
        <tissue evidence="3">Spleen</tissue>
    </source>
</reference>
<evidence type="ECO:0000313" key="2">
    <source>
        <dbReference type="Proteomes" id="UP000515140"/>
    </source>
</evidence>
<organism evidence="2 3">
    <name type="scientific">Phascolarctos cinereus</name>
    <name type="common">Koala</name>
    <dbReference type="NCBI Taxonomy" id="38626"/>
    <lineage>
        <taxon>Eukaryota</taxon>
        <taxon>Metazoa</taxon>
        <taxon>Chordata</taxon>
        <taxon>Craniata</taxon>
        <taxon>Vertebrata</taxon>
        <taxon>Euteleostomi</taxon>
        <taxon>Mammalia</taxon>
        <taxon>Metatheria</taxon>
        <taxon>Diprotodontia</taxon>
        <taxon>Phascolarctidae</taxon>
        <taxon>Phascolarctos</taxon>
    </lineage>
</organism>
<dbReference type="RefSeq" id="XP_020835486.1">
    <property type="nucleotide sequence ID" value="XM_020979827.1"/>
</dbReference>
<feature type="compositionally biased region" description="Basic and acidic residues" evidence="1">
    <location>
        <begin position="181"/>
        <end position="194"/>
    </location>
</feature>
<feature type="region of interest" description="Disordered" evidence="1">
    <location>
        <begin position="178"/>
        <end position="231"/>
    </location>
</feature>
<evidence type="ECO:0000313" key="3">
    <source>
        <dbReference type="RefSeq" id="XP_020835486.1"/>
    </source>
</evidence>
<name>A0A6P5JVG5_PHACI</name>
<feature type="region of interest" description="Disordered" evidence="1">
    <location>
        <begin position="1"/>
        <end position="39"/>
    </location>
</feature>
<proteinExistence type="predicted"/>
<dbReference type="Proteomes" id="UP000515140">
    <property type="component" value="Unplaced"/>
</dbReference>
<protein>
    <submittedName>
        <fullName evidence="3">Uncharacterized protein LOC110203349</fullName>
    </submittedName>
</protein>
<dbReference type="InParanoid" id="A0A6P5JVG5"/>
<dbReference type="AlphaFoldDB" id="A0A6P5JVG5"/>
<keyword evidence="2" id="KW-1185">Reference proteome</keyword>
<gene>
    <name evidence="3" type="primary">LOC110203349</name>
</gene>
<accession>A0A6P5JVG5</accession>